<dbReference type="InterPro" id="IPR000504">
    <property type="entry name" value="RRM_dom"/>
</dbReference>
<keyword evidence="2 3" id="KW-0694">RNA-binding</keyword>
<dbReference type="AlphaFoldDB" id="A0A507DF10"/>
<evidence type="ECO:0000313" key="6">
    <source>
        <dbReference type="Proteomes" id="UP000320475"/>
    </source>
</evidence>
<dbReference type="CDD" id="cd00590">
    <property type="entry name" value="RRM_SF"/>
    <property type="match status" value="2"/>
</dbReference>
<dbReference type="GO" id="GO:0003723">
    <property type="term" value="F:RNA binding"/>
    <property type="evidence" value="ECO:0007669"/>
    <property type="project" value="UniProtKB-UniRule"/>
</dbReference>
<evidence type="ECO:0000256" key="3">
    <source>
        <dbReference type="PROSITE-ProRule" id="PRU00176"/>
    </source>
</evidence>
<evidence type="ECO:0000313" key="5">
    <source>
        <dbReference type="EMBL" id="TPX50001.1"/>
    </source>
</evidence>
<dbReference type="InterPro" id="IPR012677">
    <property type="entry name" value="Nucleotide-bd_a/b_plait_sf"/>
</dbReference>
<name>A0A507DF10_9FUNG</name>
<accession>A0A507DF10</accession>
<feature type="domain" description="RRM" evidence="4">
    <location>
        <begin position="34"/>
        <end position="118"/>
    </location>
</feature>
<dbReference type="Proteomes" id="UP000320475">
    <property type="component" value="Unassembled WGS sequence"/>
</dbReference>
<sequence length="518" mass="58686">MMHPSTSSQPARKITTFILYRPENNPHITNDVATSISVSGVPRDVPLSSLAAIFTSNGCENLTLIRSRQYSKPPPTEWHQGHCIIHFSTPEDAQNAIQLMEGLNIKGTFAISIQPNREPEELFHEAIRGVIDLERTRQPLVKWINPSAHMGDRHVIIVDGLPLKATNSEIRCLFSKYGAITHIRRGTQQSNCYGAFASITYSDAAEAKKAMTEMNGKMYKYRPIGIRLDTRTMAYPKAHRTPSAVSATATNSELGGNAIRKERDEGMDTLKIAMSPPSDMTESLERFRILTDHIYDTRQRLVREIERRIRPHGHLTVCLQKDLTEHYILERNIGVVKIYQEHEVQCIDKLKKGKSTLSAPTAKRMPSEPLDALIAKWESTTDATICMILETHRTAPPPPPPSLARASSRFRVNRGNNNPIKSFRIQDTVVNDPDENERTALMEAFSKRNSSQKWNKEDIDDYTCKDAAPCKNTDAIHEVRGYMLISHPSFVFRYKIKGDDLHRCMGDMGRLVDYEVFF</sequence>
<dbReference type="PANTHER" id="PTHR24012">
    <property type="entry name" value="RNA BINDING PROTEIN"/>
    <property type="match status" value="1"/>
</dbReference>
<evidence type="ECO:0000259" key="4">
    <source>
        <dbReference type="PROSITE" id="PS50102"/>
    </source>
</evidence>
<dbReference type="InterPro" id="IPR035979">
    <property type="entry name" value="RBD_domain_sf"/>
</dbReference>
<protein>
    <recommendedName>
        <fullName evidence="4">RRM domain-containing protein</fullName>
    </recommendedName>
</protein>
<evidence type="ECO:0000256" key="1">
    <source>
        <dbReference type="ARBA" id="ARBA00022737"/>
    </source>
</evidence>
<dbReference type="Pfam" id="PF00076">
    <property type="entry name" value="RRM_1"/>
    <property type="match status" value="1"/>
</dbReference>
<dbReference type="PROSITE" id="PS50102">
    <property type="entry name" value="RRM"/>
    <property type="match status" value="2"/>
</dbReference>
<dbReference type="OrthoDB" id="272703at2759"/>
<dbReference type="EMBL" id="QEAM01000024">
    <property type="protein sequence ID" value="TPX50001.1"/>
    <property type="molecule type" value="Genomic_DNA"/>
</dbReference>
<evidence type="ECO:0000256" key="2">
    <source>
        <dbReference type="ARBA" id="ARBA00022884"/>
    </source>
</evidence>
<dbReference type="Gene3D" id="3.30.70.330">
    <property type="match status" value="2"/>
</dbReference>
<gene>
    <name evidence="5" type="ORF">SeLEV6574_g01176</name>
</gene>
<comment type="caution">
    <text evidence="5">The sequence shown here is derived from an EMBL/GenBank/DDBJ whole genome shotgun (WGS) entry which is preliminary data.</text>
</comment>
<reference evidence="5 6" key="1">
    <citation type="journal article" date="2019" name="Sci. Rep.">
        <title>Comparative genomics of chytrid fungi reveal insights into the obligate biotrophic and pathogenic lifestyle of Synchytrium endobioticum.</title>
        <authorList>
            <person name="van de Vossenberg B.T.L.H."/>
            <person name="Warris S."/>
            <person name="Nguyen H.D.T."/>
            <person name="van Gent-Pelzer M.P.E."/>
            <person name="Joly D.L."/>
            <person name="van de Geest H.C."/>
            <person name="Bonants P.J.M."/>
            <person name="Smith D.S."/>
            <person name="Levesque C.A."/>
            <person name="van der Lee T.A.J."/>
        </authorList>
    </citation>
    <scope>NUCLEOTIDE SEQUENCE [LARGE SCALE GENOMIC DNA]</scope>
    <source>
        <strain evidence="5 6">LEV6574</strain>
    </source>
</reference>
<dbReference type="SMART" id="SM00360">
    <property type="entry name" value="RRM"/>
    <property type="match status" value="2"/>
</dbReference>
<organism evidence="5 6">
    <name type="scientific">Synchytrium endobioticum</name>
    <dbReference type="NCBI Taxonomy" id="286115"/>
    <lineage>
        <taxon>Eukaryota</taxon>
        <taxon>Fungi</taxon>
        <taxon>Fungi incertae sedis</taxon>
        <taxon>Chytridiomycota</taxon>
        <taxon>Chytridiomycota incertae sedis</taxon>
        <taxon>Chytridiomycetes</taxon>
        <taxon>Synchytriales</taxon>
        <taxon>Synchytriaceae</taxon>
        <taxon>Synchytrium</taxon>
    </lineage>
</organism>
<dbReference type="SUPFAM" id="SSF54928">
    <property type="entry name" value="RNA-binding domain, RBD"/>
    <property type="match status" value="2"/>
</dbReference>
<proteinExistence type="predicted"/>
<keyword evidence="1" id="KW-0677">Repeat</keyword>
<feature type="domain" description="RRM" evidence="4">
    <location>
        <begin position="154"/>
        <end position="231"/>
    </location>
</feature>
<dbReference type="VEuPathDB" id="FungiDB:SeMB42_g04096"/>